<evidence type="ECO:0000256" key="4">
    <source>
        <dbReference type="PROSITE-ProRule" id="PRU01100"/>
    </source>
</evidence>
<evidence type="ECO:0000256" key="2">
    <source>
        <dbReference type="ARBA" id="ARBA00022801"/>
    </source>
</evidence>
<feature type="signal peptide" evidence="5">
    <location>
        <begin position="1"/>
        <end position="23"/>
    </location>
</feature>
<dbReference type="AlphaFoldDB" id="B5D422"/>
<feature type="chain" id="PRO_5002831151" evidence="5">
    <location>
        <begin position="24"/>
        <end position="466"/>
    </location>
</feature>
<keyword evidence="5" id="KW-0732">Signal</keyword>
<reference evidence="7 8" key="1">
    <citation type="submission" date="2008-08" db="EMBL/GenBank/DDBJ databases">
        <title>Draft genome sequence of Bacteroides plebeius (DSM 17135).</title>
        <authorList>
            <person name="Sudarsanam P."/>
            <person name="Ley R."/>
            <person name="Guruge J."/>
            <person name="Turnbaugh P.J."/>
            <person name="Mahowald M."/>
            <person name="Liep D."/>
            <person name="Gordon J."/>
        </authorList>
    </citation>
    <scope>NUCLEOTIDE SEQUENCE [LARGE SCALE GENOMIC DNA]</scope>
    <source>
        <strain evidence="8">DSM 17135 / JCM 12973 / M2</strain>
    </source>
</reference>
<dbReference type="SUPFAM" id="SSF51445">
    <property type="entry name" value="(Trans)glycosidases"/>
    <property type="match status" value="1"/>
</dbReference>
<dbReference type="InterPro" id="IPR000805">
    <property type="entry name" value="Glyco_hydro_26"/>
</dbReference>
<proteinExistence type="inferred from homology"/>
<organism evidence="7 8">
    <name type="scientific">Phocaeicola plebeius (strain DSM 17135 / JCM 12973 / CCUG 54634 / M2)</name>
    <name type="common">Bacteroides plebeius</name>
    <dbReference type="NCBI Taxonomy" id="484018"/>
    <lineage>
        <taxon>Bacteria</taxon>
        <taxon>Pseudomonadati</taxon>
        <taxon>Bacteroidota</taxon>
        <taxon>Bacteroidia</taxon>
        <taxon>Bacteroidales</taxon>
        <taxon>Bacteroidaceae</taxon>
        <taxon>Phocaeicola</taxon>
    </lineage>
</organism>
<evidence type="ECO:0000313" key="7">
    <source>
        <dbReference type="EMBL" id="EDY94322.1"/>
    </source>
</evidence>
<evidence type="ECO:0000256" key="1">
    <source>
        <dbReference type="ARBA" id="ARBA00007754"/>
    </source>
</evidence>
<comment type="caution">
    <text evidence="7">The sequence shown here is derived from an EMBL/GenBank/DDBJ whole genome shotgun (WGS) entry which is preliminary data.</text>
</comment>
<dbReference type="InterPro" id="IPR022790">
    <property type="entry name" value="GH26_dom"/>
</dbReference>
<evidence type="ECO:0000313" key="8">
    <source>
        <dbReference type="Proteomes" id="UP000003452"/>
    </source>
</evidence>
<dbReference type="PROSITE" id="PS51257">
    <property type="entry name" value="PROKAR_LIPOPROTEIN"/>
    <property type="match status" value="1"/>
</dbReference>
<evidence type="ECO:0000256" key="5">
    <source>
        <dbReference type="SAM" id="SignalP"/>
    </source>
</evidence>
<keyword evidence="2 4" id="KW-0378">Hydrolase</keyword>
<dbReference type="GO" id="GO:0006080">
    <property type="term" value="P:substituted mannan metabolic process"/>
    <property type="evidence" value="ECO:0007669"/>
    <property type="project" value="InterPro"/>
</dbReference>
<dbReference type="PANTHER" id="PTHR40079">
    <property type="entry name" value="MANNAN ENDO-1,4-BETA-MANNOSIDASE E-RELATED"/>
    <property type="match status" value="1"/>
</dbReference>
<feature type="active site" description="Nucleophile" evidence="4">
    <location>
        <position position="390"/>
    </location>
</feature>
<evidence type="ECO:0000259" key="6">
    <source>
        <dbReference type="PROSITE" id="PS51764"/>
    </source>
</evidence>
<gene>
    <name evidence="7" type="ORF">BACPLE_03776</name>
</gene>
<dbReference type="GO" id="GO:0016985">
    <property type="term" value="F:mannan endo-1,4-beta-mannosidase activity"/>
    <property type="evidence" value="ECO:0007669"/>
    <property type="project" value="InterPro"/>
</dbReference>
<dbReference type="PROSITE" id="PS51764">
    <property type="entry name" value="GH26"/>
    <property type="match status" value="1"/>
</dbReference>
<dbReference type="PANTHER" id="PTHR40079:SF4">
    <property type="entry name" value="GH26 DOMAIN-CONTAINING PROTEIN-RELATED"/>
    <property type="match status" value="1"/>
</dbReference>
<feature type="domain" description="GH26" evidence="6">
    <location>
        <begin position="149"/>
        <end position="457"/>
    </location>
</feature>
<dbReference type="Pfam" id="PF02156">
    <property type="entry name" value="Glyco_hydro_26"/>
    <property type="match status" value="1"/>
</dbReference>
<dbReference type="HOGENOM" id="CLU_489040_0_0_10"/>
<reference evidence="7 8" key="2">
    <citation type="submission" date="2008-08" db="EMBL/GenBank/DDBJ databases">
        <authorList>
            <person name="Fulton L."/>
            <person name="Clifton S."/>
            <person name="Fulton B."/>
            <person name="Xu J."/>
            <person name="Minx P."/>
            <person name="Pepin K.H."/>
            <person name="Johnson M."/>
            <person name="Thiruvilangam P."/>
            <person name="Bhonagiri V."/>
            <person name="Nash W.E."/>
            <person name="Mardis E.R."/>
            <person name="Wilson R.K."/>
        </authorList>
    </citation>
    <scope>NUCLEOTIDE SEQUENCE [LARGE SCALE GENOMIC DNA]</scope>
    <source>
        <strain evidence="8">DSM 17135 / JCM 12973 / M2</strain>
    </source>
</reference>
<protein>
    <submittedName>
        <fullName evidence="7">Glycosyl hydrolase family 26</fullName>
    </submittedName>
</protein>
<accession>B5D422</accession>
<evidence type="ECO:0000256" key="3">
    <source>
        <dbReference type="ARBA" id="ARBA00023295"/>
    </source>
</evidence>
<dbReference type="InterPro" id="IPR017853">
    <property type="entry name" value="GH"/>
</dbReference>
<dbReference type="Gene3D" id="3.20.20.80">
    <property type="entry name" value="Glycosidases"/>
    <property type="match status" value="1"/>
</dbReference>
<sequence>MNMRMKTNIMKWMCLLAAPVALIACNTEVEHDVPAVDAPVLVYSSLADGASVKAGDFTLKIAYDKNVFFSTADTTQITVTNDGHIRNGIVYGKNDTLTLTVSAPSRATDYTITIPEGLVTGPNQMPAPAFSLNFSTLDLHSNLVMATSPEAEKLYKFLIENYGKKTISGIMANVAWNTDEAEQVNTWTGHYPALNTFDYMHIRYSGENWIDYSDISPVTNWANAGGIVSCMWHWNVPKNTDSNIDDYTATLSETVFNAQKATEEGTWENSIVKADLEKVANMLKKLKEAKVPVLWRPLHEAAGQFFWWGKDAESFKALWKMMFTYFKEQGLDNLIWIWTSENKDDANWYPGDEYVDIIGRDLYGKTAEECAEEFKALTALYGDRMIALTECGYYADSNDASKNAPIGNIEAQWNNGAAWSWFMPWYGNAGEGTEARPHADKAWWKAAFQSENVLDREAVKEAVSRL</sequence>
<dbReference type="eggNOG" id="COG4124">
    <property type="taxonomic scope" value="Bacteria"/>
</dbReference>
<dbReference type="PRINTS" id="PR00739">
    <property type="entry name" value="GLHYDRLASE26"/>
</dbReference>
<feature type="active site" description="Proton donor" evidence="4">
    <location>
        <position position="300"/>
    </location>
</feature>
<name>B5D422_PHOPM</name>
<dbReference type="EMBL" id="ABQC02000024">
    <property type="protein sequence ID" value="EDY94322.1"/>
    <property type="molecule type" value="Genomic_DNA"/>
</dbReference>
<keyword evidence="3 4" id="KW-0326">Glycosidase</keyword>
<comment type="similarity">
    <text evidence="1 4">Belongs to the glycosyl hydrolase 26 family.</text>
</comment>
<dbReference type="Proteomes" id="UP000003452">
    <property type="component" value="Unassembled WGS sequence"/>
</dbReference>